<dbReference type="Proteomes" id="UP000306196">
    <property type="component" value="Unassembled WGS sequence"/>
</dbReference>
<dbReference type="AlphaFoldDB" id="A0A5R8KJN5"/>
<name>A0A5R8KJN5_9BACT</name>
<evidence type="ECO:0000313" key="4">
    <source>
        <dbReference type="Proteomes" id="UP000306196"/>
    </source>
</evidence>
<evidence type="ECO:0000313" key="3">
    <source>
        <dbReference type="EMBL" id="TLD72502.1"/>
    </source>
</evidence>
<dbReference type="RefSeq" id="WP_138084125.1">
    <property type="nucleotide sequence ID" value="NZ_VAUV01000001.1"/>
</dbReference>
<dbReference type="InterPro" id="IPR005031">
    <property type="entry name" value="COQ10_START"/>
</dbReference>
<organism evidence="3 4">
    <name type="scientific">Phragmitibacter flavus</name>
    <dbReference type="NCBI Taxonomy" id="2576071"/>
    <lineage>
        <taxon>Bacteria</taxon>
        <taxon>Pseudomonadati</taxon>
        <taxon>Verrucomicrobiota</taxon>
        <taxon>Verrucomicrobiia</taxon>
        <taxon>Verrucomicrobiales</taxon>
        <taxon>Verrucomicrobiaceae</taxon>
        <taxon>Phragmitibacter</taxon>
    </lineage>
</organism>
<dbReference type="EMBL" id="VAUV01000001">
    <property type="protein sequence ID" value="TLD72502.1"/>
    <property type="molecule type" value="Genomic_DNA"/>
</dbReference>
<gene>
    <name evidence="3" type="ORF">FEM03_00020</name>
</gene>
<accession>A0A5R8KJN5</accession>
<dbReference type="CDD" id="cd07820">
    <property type="entry name" value="SRPBCC_3"/>
    <property type="match status" value="1"/>
</dbReference>
<evidence type="ECO:0000259" key="2">
    <source>
        <dbReference type="Pfam" id="PF03364"/>
    </source>
</evidence>
<dbReference type="Pfam" id="PF03364">
    <property type="entry name" value="Polyketide_cyc"/>
    <property type="match status" value="1"/>
</dbReference>
<sequence length="157" mass="18248">MAIHTLSTTQTVKGDLETIWSFFSDPRNLSRITPKEMGFEILSELPERMFPGMMIEYRVRPLLGIPMTWLTEITHVEEGRFFVDEQRVGPYAIWHHEHHFRDLGNGLVEMKDRVTYVPPFGILGEMVHPILIRPQLEKIFAHREKTVNEMFGSAGGR</sequence>
<comment type="similarity">
    <text evidence="1">Belongs to the ribosome association toxin RatA family.</text>
</comment>
<protein>
    <submittedName>
        <fullName evidence="3">SRPBCC family protein</fullName>
    </submittedName>
</protein>
<proteinExistence type="inferred from homology"/>
<feature type="domain" description="Coenzyme Q-binding protein COQ10 START" evidence="2">
    <location>
        <begin position="15"/>
        <end position="130"/>
    </location>
</feature>
<dbReference type="SUPFAM" id="SSF55961">
    <property type="entry name" value="Bet v1-like"/>
    <property type="match status" value="1"/>
</dbReference>
<keyword evidence="4" id="KW-1185">Reference proteome</keyword>
<comment type="caution">
    <text evidence="3">The sequence shown here is derived from an EMBL/GenBank/DDBJ whole genome shotgun (WGS) entry which is preliminary data.</text>
</comment>
<evidence type="ECO:0000256" key="1">
    <source>
        <dbReference type="ARBA" id="ARBA00008918"/>
    </source>
</evidence>
<reference evidence="3 4" key="1">
    <citation type="submission" date="2019-05" db="EMBL/GenBank/DDBJ databases">
        <title>Verrucobacter flavum gen. nov., sp. nov. a new member of the family Verrucomicrobiaceae.</title>
        <authorList>
            <person name="Szuroczki S."/>
            <person name="Abbaszade G."/>
            <person name="Szabo A."/>
            <person name="Felfoldi T."/>
            <person name="Schumann P."/>
            <person name="Boka K."/>
            <person name="Keki Z."/>
            <person name="Toumi M."/>
            <person name="Toth E."/>
        </authorList>
    </citation>
    <scope>NUCLEOTIDE SEQUENCE [LARGE SCALE GENOMIC DNA]</scope>
    <source>
        <strain evidence="3 4">MG-N-17</strain>
    </source>
</reference>
<dbReference type="Gene3D" id="3.30.530.20">
    <property type="match status" value="1"/>
</dbReference>
<dbReference type="InterPro" id="IPR023393">
    <property type="entry name" value="START-like_dom_sf"/>
</dbReference>
<dbReference type="OrthoDB" id="9793552at2"/>